<evidence type="ECO:0000256" key="2">
    <source>
        <dbReference type="SAM" id="MobiDB-lite"/>
    </source>
</evidence>
<keyword evidence="1" id="KW-0175">Coiled coil</keyword>
<dbReference type="Proteomes" id="UP001648503">
    <property type="component" value="Unassembled WGS sequence"/>
</dbReference>
<dbReference type="EMBL" id="JAFCIX010000325">
    <property type="protein sequence ID" value="KAH6594959.1"/>
    <property type="molecule type" value="Genomic_DNA"/>
</dbReference>
<feature type="compositionally biased region" description="Polar residues" evidence="2">
    <location>
        <begin position="65"/>
        <end position="81"/>
    </location>
</feature>
<name>A0ABQ8FDT9_9FUNG</name>
<feature type="region of interest" description="Disordered" evidence="2">
    <location>
        <begin position="63"/>
        <end position="96"/>
    </location>
</feature>
<gene>
    <name evidence="3" type="ORF">BASA50_006221</name>
</gene>
<comment type="caution">
    <text evidence="3">The sequence shown here is derived from an EMBL/GenBank/DDBJ whole genome shotgun (WGS) entry which is preliminary data.</text>
</comment>
<dbReference type="InterPro" id="IPR003903">
    <property type="entry name" value="UIM_dom"/>
</dbReference>
<evidence type="ECO:0000313" key="3">
    <source>
        <dbReference type="EMBL" id="KAH6594959.1"/>
    </source>
</evidence>
<accession>A0ABQ8FDT9</accession>
<reference evidence="3 4" key="1">
    <citation type="submission" date="2021-02" db="EMBL/GenBank/DDBJ databases">
        <title>Variation within the Batrachochytrium salamandrivorans European outbreak.</title>
        <authorList>
            <person name="Kelly M."/>
            <person name="Pasmans F."/>
            <person name="Shea T.P."/>
            <person name="Munoz J.F."/>
            <person name="Carranza S."/>
            <person name="Cuomo C.A."/>
            <person name="Martel A."/>
        </authorList>
    </citation>
    <scope>NUCLEOTIDE SEQUENCE [LARGE SCALE GENOMIC DNA]</scope>
    <source>
        <strain evidence="3 4">AMFP18/2</strain>
    </source>
</reference>
<keyword evidence="4" id="KW-1185">Reference proteome</keyword>
<organism evidence="3 4">
    <name type="scientific">Batrachochytrium salamandrivorans</name>
    <dbReference type="NCBI Taxonomy" id="1357716"/>
    <lineage>
        <taxon>Eukaryota</taxon>
        <taxon>Fungi</taxon>
        <taxon>Fungi incertae sedis</taxon>
        <taxon>Chytridiomycota</taxon>
        <taxon>Chytridiomycota incertae sedis</taxon>
        <taxon>Chytridiomycetes</taxon>
        <taxon>Rhizophydiales</taxon>
        <taxon>Rhizophydiales incertae sedis</taxon>
        <taxon>Batrachochytrium</taxon>
    </lineage>
</organism>
<evidence type="ECO:0000313" key="4">
    <source>
        <dbReference type="Proteomes" id="UP001648503"/>
    </source>
</evidence>
<proteinExistence type="predicted"/>
<dbReference type="SMART" id="SM00726">
    <property type="entry name" value="UIM"/>
    <property type="match status" value="5"/>
</dbReference>
<sequence length="322" mass="36660">MLENLSSTSPKKANTSSALFFLEGNQHPIQPLRTTHQTDNMRLISFAALSFLAITVSAYPGPGTPHQSTTTQSALQHQSTDVPGAHQLQGDADLNDPDLQSAIAQSLQEQQNDDDLDYQQFQLALAESAQQLQESDDPDEQELRLVLAESTRQHQEGASRNDQQFRLVLAESERQQHNDVDPDDRELQSALAESEKQLQDDRARDLRDHLNQFLKDESDGQSLKDRLVDLDKDYKEKKTMADGMHGFINLMEAELMELGKLLEPFNENDPVQMELFDQYLRDSKALEEMRKSMEVLEVEMEGIKIEYDSTKEQLESLNETRQ</sequence>
<feature type="coiled-coil region" evidence="1">
    <location>
        <begin position="286"/>
        <end position="320"/>
    </location>
</feature>
<protein>
    <submittedName>
        <fullName evidence="3">Uncharacterized protein</fullName>
    </submittedName>
</protein>
<evidence type="ECO:0000256" key="1">
    <source>
        <dbReference type="SAM" id="Coils"/>
    </source>
</evidence>